<dbReference type="EMBL" id="FCOK02000025">
    <property type="protein sequence ID" value="SAL39231.1"/>
    <property type="molecule type" value="Genomic_DNA"/>
</dbReference>
<name>A0A158H586_9BURK</name>
<accession>A0A158H586</accession>
<dbReference type="AlphaFoldDB" id="A0A158H586"/>
<protein>
    <submittedName>
        <fullName evidence="1">Uncharacterized protein</fullName>
    </submittedName>
</protein>
<gene>
    <name evidence="1" type="ORF">AWB69_03871</name>
</gene>
<dbReference type="Proteomes" id="UP000054683">
    <property type="component" value="Unassembled WGS sequence"/>
</dbReference>
<proteinExistence type="predicted"/>
<evidence type="ECO:0000313" key="1">
    <source>
        <dbReference type="EMBL" id="SAL39231.1"/>
    </source>
</evidence>
<dbReference type="OrthoDB" id="9990754at2"/>
<organism evidence="1 2">
    <name type="scientific">Caballeronia udeis</name>
    <dbReference type="NCBI Taxonomy" id="1232866"/>
    <lineage>
        <taxon>Bacteria</taxon>
        <taxon>Pseudomonadati</taxon>
        <taxon>Pseudomonadota</taxon>
        <taxon>Betaproteobacteria</taxon>
        <taxon>Burkholderiales</taxon>
        <taxon>Burkholderiaceae</taxon>
        <taxon>Caballeronia</taxon>
    </lineage>
</organism>
<sequence length="111" mass="11878">MPLSANAGVTVPTFQSDEVKHRQKISEWAKEVNQGHIKNVGNVTLAASTSTTFVSDARVGAQSFVKLMPMTANALSAIPTVYVSSTGRENFTLTHGNSASTDKTFRYCVLG</sequence>
<reference evidence="1 2" key="1">
    <citation type="submission" date="2016-01" db="EMBL/GenBank/DDBJ databases">
        <authorList>
            <person name="Oliw E.H."/>
        </authorList>
    </citation>
    <scope>NUCLEOTIDE SEQUENCE [LARGE SCALE GENOMIC DNA]</scope>
    <source>
        <strain evidence="1">LMG 27134</strain>
    </source>
</reference>
<evidence type="ECO:0000313" key="2">
    <source>
        <dbReference type="Proteomes" id="UP000054683"/>
    </source>
</evidence>
<dbReference type="RefSeq" id="WP_062087419.1">
    <property type="nucleotide sequence ID" value="NZ_FCOK02000025.1"/>
</dbReference>